<dbReference type="EMBL" id="VIVR01000001">
    <property type="protein sequence ID" value="TWE19450.1"/>
    <property type="molecule type" value="Genomic_DNA"/>
</dbReference>
<dbReference type="Proteomes" id="UP000318416">
    <property type="component" value="Unassembled WGS sequence"/>
</dbReference>
<dbReference type="SMART" id="SM00062">
    <property type="entry name" value="PBPb"/>
    <property type="match status" value="1"/>
</dbReference>
<dbReference type="RefSeq" id="WP_246192785.1">
    <property type="nucleotide sequence ID" value="NZ_BAAABR010000022.1"/>
</dbReference>
<feature type="chain" id="PRO_5038773810" evidence="2">
    <location>
        <begin position="32"/>
        <end position="318"/>
    </location>
</feature>
<reference evidence="4 5" key="1">
    <citation type="submission" date="2019-06" db="EMBL/GenBank/DDBJ databases">
        <title>Sequencing the genomes of 1000 actinobacteria strains.</title>
        <authorList>
            <person name="Klenk H.-P."/>
        </authorList>
    </citation>
    <scope>NUCLEOTIDE SEQUENCE [LARGE SCALE GENOMIC DNA]</scope>
    <source>
        <strain evidence="4 5">DSM 41649</strain>
    </source>
</reference>
<dbReference type="AlphaFoldDB" id="A0A561EV17"/>
<gene>
    <name evidence="4" type="ORF">FB465_4567</name>
</gene>
<comment type="caution">
    <text evidence="4">The sequence shown here is derived from an EMBL/GenBank/DDBJ whole genome shotgun (WGS) entry which is preliminary data.</text>
</comment>
<accession>A0A561EV17</accession>
<evidence type="ECO:0000313" key="4">
    <source>
        <dbReference type="EMBL" id="TWE19450.1"/>
    </source>
</evidence>
<proteinExistence type="predicted"/>
<dbReference type="SUPFAM" id="SSF53850">
    <property type="entry name" value="Periplasmic binding protein-like II"/>
    <property type="match status" value="1"/>
</dbReference>
<keyword evidence="5" id="KW-1185">Reference proteome</keyword>
<organism evidence="4 5">
    <name type="scientific">Kitasatospora atroaurantiaca</name>
    <dbReference type="NCBI Taxonomy" id="285545"/>
    <lineage>
        <taxon>Bacteria</taxon>
        <taxon>Bacillati</taxon>
        <taxon>Actinomycetota</taxon>
        <taxon>Actinomycetes</taxon>
        <taxon>Kitasatosporales</taxon>
        <taxon>Streptomycetaceae</taxon>
        <taxon>Kitasatospora</taxon>
    </lineage>
</organism>
<dbReference type="Pfam" id="PF00497">
    <property type="entry name" value="SBP_bac_3"/>
    <property type="match status" value="1"/>
</dbReference>
<evidence type="ECO:0000313" key="5">
    <source>
        <dbReference type="Proteomes" id="UP000318416"/>
    </source>
</evidence>
<dbReference type="Gene3D" id="3.40.190.10">
    <property type="entry name" value="Periplasmic binding protein-like II"/>
    <property type="match status" value="2"/>
</dbReference>
<name>A0A561EV17_9ACTN</name>
<dbReference type="InterPro" id="IPR001638">
    <property type="entry name" value="Solute-binding_3/MltF_N"/>
</dbReference>
<evidence type="ECO:0000256" key="1">
    <source>
        <dbReference type="ARBA" id="ARBA00022729"/>
    </source>
</evidence>
<dbReference type="PANTHER" id="PTHR35936:SF17">
    <property type="entry name" value="ARGININE-BINDING EXTRACELLULAR PROTEIN ARTP"/>
    <property type="match status" value="1"/>
</dbReference>
<keyword evidence="1 2" id="KW-0732">Signal</keyword>
<protein>
    <submittedName>
        <fullName evidence="4">Amino acid ABC transporter substrate-binding protein (PAAT family)</fullName>
    </submittedName>
</protein>
<dbReference type="CDD" id="cd01004">
    <property type="entry name" value="PBP2_MidA_like"/>
    <property type="match status" value="1"/>
</dbReference>
<dbReference type="PANTHER" id="PTHR35936">
    <property type="entry name" value="MEMBRANE-BOUND LYTIC MUREIN TRANSGLYCOSYLASE F"/>
    <property type="match status" value="1"/>
</dbReference>
<sequence length="318" mass="33470">MHRPTQLRPTQLRPARHMSTLAAGRAGAALAAGSLLLTACGSTAVTKNSADELRGRLPAAVKAAGVLKVGSDLNYAPVEFKDQNSEAAGIDPEIAEAIGKQLGLKVEIVDTSFDKLIPGLLAKQYDMVMSAMSDNRQRREGTDDSGKQTSPGVDFVDYFIAGTSLLVQKGNPKGVKSLDDLCGHTIALQRGTTQAAIADRQIGACGKTGKPLVVHLFDTDDQALAEVATGRAVADLNDYPVAAYVAQRNQAGKQFEVASSQLQPGPYGIALTKENTELRDVLAKALDQVIRSGEYDKILAKWNVGAGAAQNAVVNGGF</sequence>
<feature type="domain" description="Solute-binding protein family 3/N-terminal" evidence="3">
    <location>
        <begin position="66"/>
        <end position="306"/>
    </location>
</feature>
<feature type="signal peptide" evidence="2">
    <location>
        <begin position="1"/>
        <end position="31"/>
    </location>
</feature>
<evidence type="ECO:0000259" key="3">
    <source>
        <dbReference type="SMART" id="SM00062"/>
    </source>
</evidence>
<evidence type="ECO:0000256" key="2">
    <source>
        <dbReference type="SAM" id="SignalP"/>
    </source>
</evidence>